<evidence type="ECO:0000256" key="2">
    <source>
        <dbReference type="ARBA" id="ARBA00007131"/>
    </source>
</evidence>
<proteinExistence type="inferred from homology"/>
<keyword evidence="4" id="KW-0479">Metal-binding</keyword>
<gene>
    <name evidence="10" type="ORF">CIAN88_05090</name>
</gene>
<sequence length="307" mass="32877">MNLATREAYGNTLAELKDNENVVVLEADLGHATKSLKFKEVCPQRFFNMGIAEADMIGTAAGLAACGKVPFASTFSVFATGRAFDQVRNSVCYPNLNVKIVGTHAGITVGEDGGTHQAIEDIALMRSLPNMSIVVPSDDVEARAAVLAAAAYKGPMYLRMARVASPTYHNDSYVFTLGKGEIIREGSDLTIIACGLMVMKAMEAAEQLAKEGVSARVINMHTIKPLDHKLVIESAKTTGKIITVEEANILGGLGSAVCETVSEYCPVPVKRIGVKDIFGKSGNPDKLLQEYGLTAEHIIEEARKLCK</sequence>
<keyword evidence="8" id="KW-0414">Isoprene biosynthesis</keyword>
<dbReference type="InterPro" id="IPR051157">
    <property type="entry name" value="PDH/Transketolase"/>
</dbReference>
<dbReference type="Gene3D" id="3.40.50.970">
    <property type="match status" value="1"/>
</dbReference>
<reference evidence="10 11" key="1">
    <citation type="submission" date="2014-08" db="EMBL/GenBank/DDBJ databases">
        <title>Clostridium innocuum, an unnegligible vancomycin-resistant pathogen causing extra-intestinal infections.</title>
        <authorList>
            <person name="Feng Y."/>
            <person name="Chiu C.-H."/>
        </authorList>
    </citation>
    <scope>NUCLEOTIDE SEQUENCE [LARGE SCALE GENOMIC DNA]</scope>
    <source>
        <strain evidence="10 11">AN88</strain>
    </source>
</reference>
<dbReference type="SUPFAM" id="SSF52518">
    <property type="entry name" value="Thiamin diphosphate-binding fold (THDP-binding)"/>
    <property type="match status" value="1"/>
</dbReference>
<dbReference type="GO" id="GO:0046872">
    <property type="term" value="F:metal ion binding"/>
    <property type="evidence" value="ECO:0007669"/>
    <property type="project" value="UniProtKB-KW"/>
</dbReference>
<organism evidence="10 11">
    <name type="scientific">Clostridium innocuum</name>
    <dbReference type="NCBI Taxonomy" id="1522"/>
    <lineage>
        <taxon>Bacteria</taxon>
        <taxon>Bacillati</taxon>
        <taxon>Bacillota</taxon>
        <taxon>Clostridia</taxon>
        <taxon>Eubacteriales</taxon>
        <taxon>Clostridiaceae</taxon>
        <taxon>Clostridium</taxon>
    </lineage>
</organism>
<evidence type="ECO:0000256" key="1">
    <source>
        <dbReference type="ARBA" id="ARBA00001964"/>
    </source>
</evidence>
<dbReference type="SUPFAM" id="SSF52922">
    <property type="entry name" value="TK C-terminal domain-like"/>
    <property type="match status" value="1"/>
</dbReference>
<dbReference type="SMART" id="SM00861">
    <property type="entry name" value="Transket_pyr"/>
    <property type="match status" value="1"/>
</dbReference>
<evidence type="ECO:0000256" key="6">
    <source>
        <dbReference type="ARBA" id="ARBA00022977"/>
    </source>
</evidence>
<dbReference type="InterPro" id="IPR033248">
    <property type="entry name" value="Transketolase_C"/>
</dbReference>
<dbReference type="AlphaFoldDB" id="A0A099I992"/>
<dbReference type="EMBL" id="JQIF01000021">
    <property type="protein sequence ID" value="KGJ54166.1"/>
    <property type="molecule type" value="Genomic_DNA"/>
</dbReference>
<evidence type="ECO:0000256" key="8">
    <source>
        <dbReference type="ARBA" id="ARBA00023229"/>
    </source>
</evidence>
<dbReference type="InterPro" id="IPR005475">
    <property type="entry name" value="Transketolase-like_Pyr-bd"/>
</dbReference>
<accession>A0A099I992</accession>
<keyword evidence="6" id="KW-0784">Thiamine biosynthesis</keyword>
<dbReference type="RefSeq" id="WP_044904444.1">
    <property type="nucleotide sequence ID" value="NZ_JQIF01000021.1"/>
</dbReference>
<evidence type="ECO:0000256" key="4">
    <source>
        <dbReference type="ARBA" id="ARBA00022723"/>
    </source>
</evidence>
<dbReference type="Pfam" id="PF02780">
    <property type="entry name" value="Transketolase_C"/>
    <property type="match status" value="1"/>
</dbReference>
<dbReference type="GO" id="GO:0016740">
    <property type="term" value="F:transferase activity"/>
    <property type="evidence" value="ECO:0007669"/>
    <property type="project" value="UniProtKB-KW"/>
</dbReference>
<dbReference type="GO" id="GO:0008299">
    <property type="term" value="P:isoprenoid biosynthetic process"/>
    <property type="evidence" value="ECO:0007669"/>
    <property type="project" value="UniProtKB-KW"/>
</dbReference>
<dbReference type="Pfam" id="PF02779">
    <property type="entry name" value="Transket_pyr"/>
    <property type="match status" value="1"/>
</dbReference>
<evidence type="ECO:0000313" key="10">
    <source>
        <dbReference type="EMBL" id="KGJ54166.1"/>
    </source>
</evidence>
<evidence type="ECO:0000256" key="5">
    <source>
        <dbReference type="ARBA" id="ARBA00022842"/>
    </source>
</evidence>
<comment type="similarity">
    <text evidence="2">Belongs to the transketolase family.</text>
</comment>
<name>A0A099I992_CLOIN</name>
<evidence type="ECO:0000259" key="9">
    <source>
        <dbReference type="SMART" id="SM00861"/>
    </source>
</evidence>
<keyword evidence="7" id="KW-0786">Thiamine pyrophosphate</keyword>
<feature type="domain" description="Transketolase-like pyrimidine-binding" evidence="9">
    <location>
        <begin position="3"/>
        <end position="167"/>
    </location>
</feature>
<comment type="caution">
    <text evidence="10">The sequence shown here is derived from an EMBL/GenBank/DDBJ whole genome shotgun (WGS) entry which is preliminary data.</text>
</comment>
<protein>
    <submittedName>
        <fullName evidence="10">Transketolase</fullName>
    </submittedName>
</protein>
<evidence type="ECO:0000256" key="3">
    <source>
        <dbReference type="ARBA" id="ARBA00022679"/>
    </source>
</evidence>
<dbReference type="FunFam" id="3.40.50.920:FF:000002">
    <property type="entry name" value="1-deoxy-D-xylulose-5-phosphate synthase"/>
    <property type="match status" value="1"/>
</dbReference>
<dbReference type="PANTHER" id="PTHR43825">
    <property type="entry name" value="PYRUVATE DEHYDROGENASE E1 COMPONENT"/>
    <property type="match status" value="1"/>
</dbReference>
<evidence type="ECO:0000256" key="7">
    <source>
        <dbReference type="ARBA" id="ARBA00023052"/>
    </source>
</evidence>
<dbReference type="GO" id="GO:0009228">
    <property type="term" value="P:thiamine biosynthetic process"/>
    <property type="evidence" value="ECO:0007669"/>
    <property type="project" value="UniProtKB-KW"/>
</dbReference>
<keyword evidence="5" id="KW-0460">Magnesium</keyword>
<dbReference type="PANTHER" id="PTHR43825:SF1">
    <property type="entry name" value="TRANSKETOLASE-LIKE PYRIMIDINE-BINDING DOMAIN-CONTAINING PROTEIN"/>
    <property type="match status" value="1"/>
</dbReference>
<dbReference type="CDD" id="cd07033">
    <property type="entry name" value="TPP_PYR_DXS_TK_like"/>
    <property type="match status" value="1"/>
</dbReference>
<dbReference type="InterPro" id="IPR029061">
    <property type="entry name" value="THDP-binding"/>
</dbReference>
<comment type="cofactor">
    <cofactor evidence="1">
        <name>thiamine diphosphate</name>
        <dbReference type="ChEBI" id="CHEBI:58937"/>
    </cofactor>
</comment>
<dbReference type="FunFam" id="3.40.50.970:FF:000129">
    <property type="entry name" value="Transketolase"/>
    <property type="match status" value="1"/>
</dbReference>
<dbReference type="Gene3D" id="3.40.50.920">
    <property type="match status" value="1"/>
</dbReference>
<keyword evidence="3" id="KW-0808">Transferase</keyword>
<evidence type="ECO:0000313" key="11">
    <source>
        <dbReference type="Proteomes" id="UP000030008"/>
    </source>
</evidence>
<dbReference type="Proteomes" id="UP000030008">
    <property type="component" value="Unassembled WGS sequence"/>
</dbReference>
<dbReference type="InterPro" id="IPR009014">
    <property type="entry name" value="Transketo_C/PFOR_II"/>
</dbReference>